<keyword evidence="10 17" id="KW-0560">Oxidoreductase</keyword>
<dbReference type="PANTHER" id="PTHR45846:SF1">
    <property type="entry name" value="TRNA-DIHYDROURIDINE(47) SYNTHASE [NAD(P)(+)]-LIKE"/>
    <property type="match status" value="1"/>
</dbReference>
<evidence type="ECO:0000256" key="4">
    <source>
        <dbReference type="ARBA" id="ARBA00022630"/>
    </source>
</evidence>
<feature type="compositionally biased region" description="Basic residues" evidence="18">
    <location>
        <begin position="57"/>
        <end position="69"/>
    </location>
</feature>
<dbReference type="InterPro" id="IPR018517">
    <property type="entry name" value="tRNA_hU_synthase_CS"/>
</dbReference>
<dbReference type="PANTHER" id="PTHR45846">
    <property type="entry name" value="TRNA-DIHYDROURIDINE(47) SYNTHASE [NAD(P)(+)]-LIKE"/>
    <property type="match status" value="1"/>
</dbReference>
<keyword evidence="21" id="KW-1185">Reference proteome</keyword>
<dbReference type="EC" id="1.3.1.89" evidence="2 17"/>
<evidence type="ECO:0000256" key="17">
    <source>
        <dbReference type="RuleBase" id="RU291113"/>
    </source>
</evidence>
<feature type="region of interest" description="Disordered" evidence="18">
    <location>
        <begin position="317"/>
        <end position="337"/>
    </location>
</feature>
<comment type="similarity">
    <text evidence="17">Belongs to the dus family. Dus3 subfamily.</text>
</comment>
<reference evidence="20 21" key="1">
    <citation type="journal article" date="2018" name="Mol. Biol. Evol.">
        <title>Broad Genomic Sampling Reveals a Smut Pathogenic Ancestry of the Fungal Clade Ustilaginomycotina.</title>
        <authorList>
            <person name="Kijpornyongpan T."/>
            <person name="Mondo S.J."/>
            <person name="Barry K."/>
            <person name="Sandor L."/>
            <person name="Lee J."/>
            <person name="Lipzen A."/>
            <person name="Pangilinan J."/>
            <person name="LaButti K."/>
            <person name="Hainaut M."/>
            <person name="Henrissat B."/>
            <person name="Grigoriev I.V."/>
            <person name="Spatafora J.W."/>
            <person name="Aime M.C."/>
        </authorList>
    </citation>
    <scope>NUCLEOTIDE SEQUENCE [LARGE SCALE GENOMIC DNA]</scope>
    <source>
        <strain evidence="20 21">MCA 4186</strain>
    </source>
</reference>
<evidence type="ECO:0000259" key="19">
    <source>
        <dbReference type="PROSITE" id="PS50103"/>
    </source>
</evidence>
<evidence type="ECO:0000256" key="5">
    <source>
        <dbReference type="ARBA" id="ARBA00022643"/>
    </source>
</evidence>
<evidence type="ECO:0000256" key="2">
    <source>
        <dbReference type="ARBA" id="ARBA00012376"/>
    </source>
</evidence>
<dbReference type="Gene3D" id="3.20.20.70">
    <property type="entry name" value="Aldolase class I"/>
    <property type="match status" value="1"/>
</dbReference>
<dbReference type="GO" id="GO:0008270">
    <property type="term" value="F:zinc ion binding"/>
    <property type="evidence" value="ECO:0007669"/>
    <property type="project" value="UniProtKB-KW"/>
</dbReference>
<comment type="catalytic activity">
    <reaction evidence="15">
        <text>5,6-dihydrouridine(47) in tRNA + NADP(+) = uridine(47) in tRNA + NADPH + H(+)</text>
        <dbReference type="Rhea" id="RHEA:53360"/>
        <dbReference type="Rhea" id="RHEA-COMP:13539"/>
        <dbReference type="Rhea" id="RHEA-COMP:13540"/>
        <dbReference type="ChEBI" id="CHEBI:15378"/>
        <dbReference type="ChEBI" id="CHEBI:57783"/>
        <dbReference type="ChEBI" id="CHEBI:58349"/>
        <dbReference type="ChEBI" id="CHEBI:65315"/>
        <dbReference type="ChEBI" id="CHEBI:74443"/>
        <dbReference type="EC" id="1.3.1.89"/>
    </reaction>
    <physiologicalReaction direction="right-to-left" evidence="15">
        <dbReference type="Rhea" id="RHEA:53362"/>
    </physiologicalReaction>
</comment>
<keyword evidence="5 17" id="KW-0288">FMN</keyword>
<comment type="catalytic activity">
    <reaction evidence="14">
        <text>a 5,6-dihydrouridine in mRNA + NADP(+) = a uridine in mRNA + NADPH + H(+)</text>
        <dbReference type="Rhea" id="RHEA:69855"/>
        <dbReference type="Rhea" id="RHEA-COMP:14658"/>
        <dbReference type="Rhea" id="RHEA-COMP:17789"/>
        <dbReference type="ChEBI" id="CHEBI:15378"/>
        <dbReference type="ChEBI" id="CHEBI:57783"/>
        <dbReference type="ChEBI" id="CHEBI:58349"/>
        <dbReference type="ChEBI" id="CHEBI:65315"/>
        <dbReference type="ChEBI" id="CHEBI:74443"/>
    </reaction>
    <physiologicalReaction direction="right-to-left" evidence="14">
        <dbReference type="Rhea" id="RHEA:69857"/>
    </physiologicalReaction>
</comment>
<dbReference type="InterPro" id="IPR035587">
    <property type="entry name" value="DUS-like_FMN-bd"/>
</dbReference>
<sequence>MSATLLLSDAPAGTHGTAQLKPEYVLSHRSADSGARDDDAAEAATSHVGDGAEPPGKKLKGAARKRAARQKQEGGSVNRARKFNKMSDTKIKGICHAVARGATCERGNHCKFSHSIDDFLASKPADLSFIVPPHPTSALNAASADDQMRYLDAHYGTSPPFVLPAPESEASVPRCPAFEAHVAKNGGEANGCPAGWKCRFLSAHIETSEGGERRLKQVQQRDFVSGTAPMSPDELNYVKTETTRSLSKRSYPLPMSRAVLAILQNETDAESKDKKPFGVDAEAARVAFDAEQARKAAAAAAPAAAKTEIDFEELENAMSKPQQRAAEAEASGSRQGAPDFARIRAPEKRRLNWKNQLYLAPLTTTGNLPFRRLCVTQGADITCGEMGLAESYLQGSSSEWSLARRWEGERQFGVQLCGSKPALLVPAAEALQAEIGGGLDFVDINCGCPIDLIYGRGAGSALLDAPSRLSRIVRGVSAVMGETPVTIKLRTGTSSTRTVHKLFPRLSSELGVGAATLHGRSRQQRYKNEADWSYIGECVRTYRDTVRAHNEEAKHADQEEMHEVPIFGDGDVYDFKSYHERRELSDVDGVMIARGALIKPWIFTEIKERRDWDISSRERLDLVRQYSEWGLTHWGSDTQGVQATRRFLCEYLSFTSRYVPIGLLEHRAKMNDRPPTFRGRDELETLLASQDSQDWVRISELFLGPTPDEWAFTPKHKSNSYADGGGEQQG</sequence>
<keyword evidence="6" id="KW-0507">mRNA processing</keyword>
<dbReference type="EMBL" id="KZ819288">
    <property type="protein sequence ID" value="PWN99454.1"/>
    <property type="molecule type" value="Genomic_DNA"/>
</dbReference>
<dbReference type="SUPFAM" id="SSF51395">
    <property type="entry name" value="FMN-linked oxidoreductases"/>
    <property type="match status" value="1"/>
</dbReference>
<evidence type="ECO:0000256" key="9">
    <source>
        <dbReference type="ARBA" id="ARBA00022857"/>
    </source>
</evidence>
<dbReference type="PROSITE" id="PS01136">
    <property type="entry name" value="UPF0034"/>
    <property type="match status" value="1"/>
</dbReference>
<evidence type="ECO:0000313" key="21">
    <source>
        <dbReference type="Proteomes" id="UP000245946"/>
    </source>
</evidence>
<dbReference type="InterPro" id="IPR013785">
    <property type="entry name" value="Aldolase_TIM"/>
</dbReference>
<keyword evidence="4 17" id="KW-0285">Flavoprotein</keyword>
<dbReference type="RefSeq" id="XP_025599733.1">
    <property type="nucleotide sequence ID" value="XM_025741939.1"/>
</dbReference>
<comment type="cofactor">
    <cofactor evidence="1 17">
        <name>FMN</name>
        <dbReference type="ChEBI" id="CHEBI:58210"/>
    </cofactor>
</comment>
<dbReference type="InterPro" id="IPR000571">
    <property type="entry name" value="Znf_CCCH"/>
</dbReference>
<comment type="catalytic activity">
    <reaction evidence="13">
        <text>a 5,6-dihydrouridine in mRNA + NAD(+) = a uridine in mRNA + NADH + H(+)</text>
        <dbReference type="Rhea" id="RHEA:69851"/>
        <dbReference type="Rhea" id="RHEA-COMP:14658"/>
        <dbReference type="Rhea" id="RHEA-COMP:17789"/>
        <dbReference type="ChEBI" id="CHEBI:15378"/>
        <dbReference type="ChEBI" id="CHEBI:57540"/>
        <dbReference type="ChEBI" id="CHEBI:57945"/>
        <dbReference type="ChEBI" id="CHEBI:65315"/>
        <dbReference type="ChEBI" id="CHEBI:74443"/>
    </reaction>
    <physiologicalReaction direction="right-to-left" evidence="13">
        <dbReference type="Rhea" id="RHEA:69853"/>
    </physiologicalReaction>
</comment>
<name>A0A316ZEJ0_9BASI</name>
<evidence type="ECO:0000256" key="11">
    <source>
        <dbReference type="ARBA" id="ARBA00023027"/>
    </source>
</evidence>
<evidence type="ECO:0000256" key="6">
    <source>
        <dbReference type="ARBA" id="ARBA00022664"/>
    </source>
</evidence>
<gene>
    <name evidence="20" type="ORF">FA09DRAFT_328850</name>
</gene>
<evidence type="ECO:0000256" key="8">
    <source>
        <dbReference type="ARBA" id="ARBA00022771"/>
    </source>
</evidence>
<keyword evidence="7 17" id="KW-0819">tRNA processing</keyword>
<evidence type="ECO:0000256" key="10">
    <source>
        <dbReference type="ARBA" id="ARBA00023002"/>
    </source>
</evidence>
<protein>
    <recommendedName>
        <fullName evidence="3 17">tRNA-dihydrouridine(47) synthase [NAD(P)(+)]</fullName>
        <ecNumber evidence="2 17">1.3.1.89</ecNumber>
    </recommendedName>
    <alternativeName>
        <fullName evidence="17">tRNA-dihydrouridine synthase 3</fullName>
    </alternativeName>
</protein>
<dbReference type="GO" id="GO:0006397">
    <property type="term" value="P:mRNA processing"/>
    <property type="evidence" value="ECO:0007669"/>
    <property type="project" value="UniProtKB-KW"/>
</dbReference>
<evidence type="ECO:0000256" key="3">
    <source>
        <dbReference type="ARBA" id="ARBA00022143"/>
    </source>
</evidence>
<evidence type="ECO:0000256" key="1">
    <source>
        <dbReference type="ARBA" id="ARBA00001917"/>
    </source>
</evidence>
<dbReference type="AlphaFoldDB" id="A0A316ZEJ0"/>
<feature type="compositionally biased region" description="Basic and acidic residues" evidence="18">
    <location>
        <begin position="29"/>
        <end position="38"/>
    </location>
</feature>
<feature type="zinc finger region" description="C3H1-type" evidence="16">
    <location>
        <begin position="89"/>
        <end position="117"/>
    </location>
</feature>
<evidence type="ECO:0000256" key="7">
    <source>
        <dbReference type="ARBA" id="ARBA00022694"/>
    </source>
</evidence>
<evidence type="ECO:0000256" key="13">
    <source>
        <dbReference type="ARBA" id="ARBA00048342"/>
    </source>
</evidence>
<dbReference type="CDD" id="cd02801">
    <property type="entry name" value="DUS_like_FMN"/>
    <property type="match status" value="1"/>
</dbReference>
<accession>A0A316ZEJ0</accession>
<dbReference type="GO" id="GO:0003723">
    <property type="term" value="F:RNA binding"/>
    <property type="evidence" value="ECO:0007669"/>
    <property type="project" value="TreeGrafter"/>
</dbReference>
<keyword evidence="16 17" id="KW-0479">Metal-binding</keyword>
<feature type="region of interest" description="Disordered" evidence="18">
    <location>
        <begin position="1"/>
        <end position="83"/>
    </location>
</feature>
<feature type="region of interest" description="Disordered" evidence="18">
    <location>
        <begin position="706"/>
        <end position="730"/>
    </location>
</feature>
<dbReference type="Proteomes" id="UP000245946">
    <property type="component" value="Unassembled WGS sequence"/>
</dbReference>
<evidence type="ECO:0000256" key="16">
    <source>
        <dbReference type="PROSITE-ProRule" id="PRU00723"/>
    </source>
</evidence>
<dbReference type="STRING" id="58919.A0A316ZEJ0"/>
<evidence type="ECO:0000256" key="18">
    <source>
        <dbReference type="SAM" id="MobiDB-lite"/>
    </source>
</evidence>
<evidence type="ECO:0000313" key="20">
    <source>
        <dbReference type="EMBL" id="PWN99454.1"/>
    </source>
</evidence>
<evidence type="ECO:0000256" key="15">
    <source>
        <dbReference type="ARBA" id="ARBA00049513"/>
    </source>
</evidence>
<dbReference type="GO" id="GO:0106414">
    <property type="term" value="F:mRNA dihydrouridine synthase activity"/>
    <property type="evidence" value="ECO:0007669"/>
    <property type="project" value="RHEA"/>
</dbReference>
<dbReference type="Pfam" id="PF01207">
    <property type="entry name" value="Dus"/>
    <property type="match status" value="1"/>
</dbReference>
<evidence type="ECO:0000256" key="14">
    <source>
        <dbReference type="ARBA" id="ARBA00049447"/>
    </source>
</evidence>
<comment type="catalytic activity">
    <reaction evidence="12">
        <text>5,6-dihydrouridine(47) in tRNA + NAD(+) = uridine(47) in tRNA + NADH + H(+)</text>
        <dbReference type="Rhea" id="RHEA:53364"/>
        <dbReference type="Rhea" id="RHEA-COMP:13539"/>
        <dbReference type="Rhea" id="RHEA-COMP:13540"/>
        <dbReference type="ChEBI" id="CHEBI:15378"/>
        <dbReference type="ChEBI" id="CHEBI:57540"/>
        <dbReference type="ChEBI" id="CHEBI:57945"/>
        <dbReference type="ChEBI" id="CHEBI:65315"/>
        <dbReference type="ChEBI" id="CHEBI:74443"/>
        <dbReference type="EC" id="1.3.1.89"/>
    </reaction>
    <physiologicalReaction direction="right-to-left" evidence="12">
        <dbReference type="Rhea" id="RHEA:53366"/>
    </physiologicalReaction>
</comment>
<dbReference type="PROSITE" id="PS50103">
    <property type="entry name" value="ZF_C3H1"/>
    <property type="match status" value="1"/>
</dbReference>
<evidence type="ECO:0000256" key="12">
    <source>
        <dbReference type="ARBA" id="ARBA00048266"/>
    </source>
</evidence>
<organism evidence="20 21">
    <name type="scientific">Tilletiopsis washingtonensis</name>
    <dbReference type="NCBI Taxonomy" id="58919"/>
    <lineage>
        <taxon>Eukaryota</taxon>
        <taxon>Fungi</taxon>
        <taxon>Dikarya</taxon>
        <taxon>Basidiomycota</taxon>
        <taxon>Ustilaginomycotina</taxon>
        <taxon>Exobasidiomycetes</taxon>
        <taxon>Entylomatales</taxon>
        <taxon>Entylomatales incertae sedis</taxon>
        <taxon>Tilletiopsis</taxon>
    </lineage>
</organism>
<keyword evidence="11 17" id="KW-0520">NAD</keyword>
<dbReference type="GO" id="GO:0102265">
    <property type="term" value="F:tRNA-dihydrouridine47 synthase activity"/>
    <property type="evidence" value="ECO:0007669"/>
    <property type="project" value="UniProtKB-EC"/>
</dbReference>
<proteinExistence type="inferred from homology"/>
<dbReference type="OrthoDB" id="259935at2759"/>
<dbReference type="GO" id="GO:0050660">
    <property type="term" value="F:flavin adenine dinucleotide binding"/>
    <property type="evidence" value="ECO:0007669"/>
    <property type="project" value="UniProtKB-UniRule"/>
</dbReference>
<keyword evidence="8 16" id="KW-0863">Zinc-finger</keyword>
<feature type="domain" description="C3H1-type" evidence="19">
    <location>
        <begin position="89"/>
        <end position="117"/>
    </location>
</feature>
<dbReference type="GeneID" id="37269483"/>
<keyword evidence="9 17" id="KW-0521">NADP</keyword>
<keyword evidence="16 17" id="KW-0862">Zinc</keyword>
<comment type="function">
    <text evidence="17">Catalyzes the synthesis of dihydrouridine, a modified base found in the D-loop of most tRNAs. Specifically modifies U47 in cytoplasmic tRNAs.</text>
</comment>